<keyword evidence="2" id="KW-1185">Reference proteome</keyword>
<dbReference type="EMBL" id="BAABDD010000011">
    <property type="protein sequence ID" value="GAA3747117.1"/>
    <property type="molecule type" value="Genomic_DNA"/>
</dbReference>
<name>A0ABP7FU13_9ACTN</name>
<sequence>MAVAAFPSTSQHTDETRIRFSFQGERYEPIPRPFRASPTTAGSPALTTAILVTLRADQTNVDNLLGHVHDHHTSVALTGHRRAAGTS</sequence>
<protein>
    <submittedName>
        <fullName evidence="1">Uncharacterized protein</fullName>
    </submittedName>
</protein>
<accession>A0ABP7FU13</accession>
<dbReference type="Proteomes" id="UP001500908">
    <property type="component" value="Unassembled WGS sequence"/>
</dbReference>
<reference evidence="2" key="1">
    <citation type="journal article" date="2019" name="Int. J. Syst. Evol. Microbiol.">
        <title>The Global Catalogue of Microorganisms (GCM) 10K type strain sequencing project: providing services to taxonomists for standard genome sequencing and annotation.</title>
        <authorList>
            <consortium name="The Broad Institute Genomics Platform"/>
            <consortium name="The Broad Institute Genome Sequencing Center for Infectious Disease"/>
            <person name="Wu L."/>
            <person name="Ma J."/>
        </authorList>
    </citation>
    <scope>NUCLEOTIDE SEQUENCE [LARGE SCALE GENOMIC DNA]</scope>
    <source>
        <strain evidence="2">JCM 17137</strain>
    </source>
</reference>
<organism evidence="1 2">
    <name type="scientific">Salinactinospora qingdaonensis</name>
    <dbReference type="NCBI Taxonomy" id="702744"/>
    <lineage>
        <taxon>Bacteria</taxon>
        <taxon>Bacillati</taxon>
        <taxon>Actinomycetota</taxon>
        <taxon>Actinomycetes</taxon>
        <taxon>Streptosporangiales</taxon>
        <taxon>Nocardiopsidaceae</taxon>
        <taxon>Salinactinospora</taxon>
    </lineage>
</organism>
<evidence type="ECO:0000313" key="1">
    <source>
        <dbReference type="EMBL" id="GAA3747117.1"/>
    </source>
</evidence>
<evidence type="ECO:0000313" key="2">
    <source>
        <dbReference type="Proteomes" id="UP001500908"/>
    </source>
</evidence>
<comment type="caution">
    <text evidence="1">The sequence shown here is derived from an EMBL/GenBank/DDBJ whole genome shotgun (WGS) entry which is preliminary data.</text>
</comment>
<proteinExistence type="predicted"/>
<gene>
    <name evidence="1" type="ORF">GCM10022402_28220</name>
</gene>